<evidence type="ECO:0000313" key="2">
    <source>
        <dbReference type="EMBL" id="PJM77136.1"/>
    </source>
</evidence>
<dbReference type="OrthoDB" id="3231180at2"/>
<protein>
    <submittedName>
        <fullName evidence="2">Uncharacterized protein</fullName>
    </submittedName>
</protein>
<organism evidence="2 3">
    <name type="scientific">Bifidobacterium felsineum</name>
    <dbReference type="NCBI Taxonomy" id="2045440"/>
    <lineage>
        <taxon>Bacteria</taxon>
        <taxon>Bacillati</taxon>
        <taxon>Actinomycetota</taxon>
        <taxon>Actinomycetes</taxon>
        <taxon>Bifidobacteriales</taxon>
        <taxon>Bifidobacteriaceae</taxon>
        <taxon>Bifidobacterium</taxon>
    </lineage>
</organism>
<dbReference type="RefSeq" id="WP_100493903.1">
    <property type="nucleotide sequence ID" value="NZ_JAFEJV010000022.1"/>
</dbReference>
<evidence type="ECO:0000256" key="1">
    <source>
        <dbReference type="SAM" id="Phobius"/>
    </source>
</evidence>
<keyword evidence="3" id="KW-1185">Reference proteome</keyword>
<reference evidence="3" key="1">
    <citation type="submission" date="2017-10" db="EMBL/GenBank/DDBJ databases">
        <title>Draft genome sequences of strains TRE 1, TRE 9, TRE H and TRI 7, isolated from tamarins, belonging to four potential novel Bifidobacterium species.</title>
        <authorList>
            <person name="Mattarelli P."/>
            <person name="Modesto M."/>
            <person name="Puglisi E."/>
            <person name="Morelli L."/>
            <person name="Bonetti A."/>
            <person name="Spezio C."/>
            <person name="Sandri C."/>
        </authorList>
    </citation>
    <scope>NUCLEOTIDE SEQUENCE [LARGE SCALE GENOMIC DNA]</scope>
    <source>
        <strain evidence="3">TREH</strain>
    </source>
</reference>
<comment type="caution">
    <text evidence="2">The sequence shown here is derived from an EMBL/GenBank/DDBJ whole genome shotgun (WGS) entry which is preliminary data.</text>
</comment>
<name>A0A2M9HJZ2_9BIFI</name>
<sequence>MKAMFWKDWTLLRKNPLYEAFGIGLWLFIPVTLAVLSMSAPADPATIDGLSAAQTLAPWYGFLGSELAICTLMANPNEMDLSAAVENDGTMETWRASGRPMLQYCVAKSLLPMLIAEVMSLSIFGYLAWGGLVHWNNNAIPKIVCIVLTPAVIAFAGEQILLASHAASVGSFSVISLVSSVPMLVFMIVTLMTSATWALIMLVAFGILAASLTIVSTHRRYPMTLRPIL</sequence>
<feature type="transmembrane region" description="Helical" evidence="1">
    <location>
        <begin position="169"/>
        <end position="189"/>
    </location>
</feature>
<feature type="transmembrane region" description="Helical" evidence="1">
    <location>
        <begin position="105"/>
        <end position="127"/>
    </location>
</feature>
<evidence type="ECO:0000313" key="3">
    <source>
        <dbReference type="Proteomes" id="UP000229239"/>
    </source>
</evidence>
<keyword evidence="1" id="KW-0812">Transmembrane</keyword>
<keyword evidence="1" id="KW-1133">Transmembrane helix</keyword>
<keyword evidence="1" id="KW-0472">Membrane</keyword>
<dbReference type="EMBL" id="PEBJ01000002">
    <property type="protein sequence ID" value="PJM77136.1"/>
    <property type="molecule type" value="Genomic_DNA"/>
</dbReference>
<feature type="transmembrane region" description="Helical" evidence="1">
    <location>
        <begin position="20"/>
        <end position="40"/>
    </location>
</feature>
<gene>
    <name evidence="2" type="ORF">CSQ86_04335</name>
</gene>
<accession>A0A2M9HJZ2</accession>
<dbReference type="Proteomes" id="UP000229239">
    <property type="component" value="Unassembled WGS sequence"/>
</dbReference>
<feature type="transmembrane region" description="Helical" evidence="1">
    <location>
        <begin position="195"/>
        <end position="216"/>
    </location>
</feature>
<dbReference type="AlphaFoldDB" id="A0A2M9HJZ2"/>
<feature type="transmembrane region" description="Helical" evidence="1">
    <location>
        <begin position="139"/>
        <end position="157"/>
    </location>
</feature>
<proteinExistence type="predicted"/>